<dbReference type="PIRSF" id="PIRSF000138">
    <property type="entry name" value="Al-hdrx_acd_dh"/>
    <property type="match status" value="1"/>
</dbReference>
<proteinExistence type="inferred from homology"/>
<keyword evidence="8" id="KW-1185">Reference proteome</keyword>
<dbReference type="InterPro" id="IPR012133">
    <property type="entry name" value="Alpha-hydoxy_acid_DH_FMN"/>
</dbReference>
<keyword evidence="4" id="KW-0560">Oxidoreductase</keyword>
<dbReference type="EMBL" id="JANUGV010000002">
    <property type="protein sequence ID" value="MCS0608380.1"/>
    <property type="molecule type" value="Genomic_DNA"/>
</dbReference>
<keyword evidence="3" id="KW-0288">FMN</keyword>
<dbReference type="PROSITE" id="PS00557">
    <property type="entry name" value="FMN_HYDROXY_ACID_DH_1"/>
    <property type="match status" value="1"/>
</dbReference>
<dbReference type="SUPFAM" id="SSF51395">
    <property type="entry name" value="FMN-linked oxidoreductases"/>
    <property type="match status" value="1"/>
</dbReference>
<dbReference type="InterPro" id="IPR013785">
    <property type="entry name" value="Aldolase_TIM"/>
</dbReference>
<evidence type="ECO:0000313" key="8">
    <source>
        <dbReference type="Proteomes" id="UP001205861"/>
    </source>
</evidence>
<protein>
    <submittedName>
        <fullName evidence="7">Alpha-hydroxy-acid oxidizing protein</fullName>
    </submittedName>
</protein>
<dbReference type="CDD" id="cd02809">
    <property type="entry name" value="alpha_hydroxyacid_oxid_FMN"/>
    <property type="match status" value="1"/>
</dbReference>
<comment type="caution">
    <text evidence="7">The sequence shown here is derived from an EMBL/GenBank/DDBJ whole genome shotgun (WGS) entry which is preliminary data.</text>
</comment>
<dbReference type="NCBIfam" id="NF008398">
    <property type="entry name" value="PRK11197.1"/>
    <property type="match status" value="1"/>
</dbReference>
<evidence type="ECO:0000256" key="4">
    <source>
        <dbReference type="ARBA" id="ARBA00023002"/>
    </source>
</evidence>
<dbReference type="Proteomes" id="UP001205861">
    <property type="component" value="Unassembled WGS sequence"/>
</dbReference>
<reference evidence="7 8" key="1">
    <citation type="submission" date="2022-08" db="EMBL/GenBank/DDBJ databases">
        <title>Reclassification of Massilia species as members of the genera Telluria, Duganella, Pseudoduganella, Mokoshia gen. nov. and Zemynaea gen. nov. using orthogonal and non-orthogonal genome-based approaches.</title>
        <authorList>
            <person name="Bowman J.P."/>
        </authorList>
    </citation>
    <scope>NUCLEOTIDE SEQUENCE [LARGE SCALE GENOMIC DNA]</scope>
    <source>
        <strain evidence="7 8">JCM 31607</strain>
    </source>
</reference>
<evidence type="ECO:0000256" key="1">
    <source>
        <dbReference type="ARBA" id="ARBA00001917"/>
    </source>
</evidence>
<evidence type="ECO:0000313" key="7">
    <source>
        <dbReference type="EMBL" id="MCS0608380.1"/>
    </source>
</evidence>
<dbReference type="PANTHER" id="PTHR10578">
    <property type="entry name" value="S -2-HYDROXY-ACID OXIDASE-RELATED"/>
    <property type="match status" value="1"/>
</dbReference>
<organism evidence="7 8">
    <name type="scientific">Massilia solisilvae</name>
    <dbReference type="NCBI Taxonomy" id="1811225"/>
    <lineage>
        <taxon>Bacteria</taxon>
        <taxon>Pseudomonadati</taxon>
        <taxon>Pseudomonadota</taxon>
        <taxon>Betaproteobacteria</taxon>
        <taxon>Burkholderiales</taxon>
        <taxon>Oxalobacteraceae</taxon>
        <taxon>Telluria group</taxon>
        <taxon>Massilia</taxon>
    </lineage>
</organism>
<evidence type="ECO:0000259" key="6">
    <source>
        <dbReference type="PROSITE" id="PS51349"/>
    </source>
</evidence>
<feature type="domain" description="FMN hydroxy acid dehydrogenase" evidence="6">
    <location>
        <begin position="1"/>
        <end position="381"/>
    </location>
</feature>
<name>A0ABT2BIN9_9BURK</name>
<dbReference type="RefSeq" id="WP_258856082.1">
    <property type="nucleotide sequence ID" value="NZ_JANUGV010000002.1"/>
</dbReference>
<dbReference type="InterPro" id="IPR037396">
    <property type="entry name" value="FMN_HAD"/>
</dbReference>
<gene>
    <name evidence="7" type="ORF">NX773_09410</name>
</gene>
<dbReference type="PANTHER" id="PTHR10578:SF107">
    <property type="entry name" value="2-HYDROXYACID OXIDASE 1"/>
    <property type="match status" value="1"/>
</dbReference>
<dbReference type="InterPro" id="IPR000262">
    <property type="entry name" value="FMN-dep_DH"/>
</dbReference>
<comment type="cofactor">
    <cofactor evidence="1">
        <name>FMN</name>
        <dbReference type="ChEBI" id="CHEBI:58210"/>
    </cofactor>
</comment>
<dbReference type="InterPro" id="IPR008259">
    <property type="entry name" value="FMN_hydac_DH_AS"/>
</dbReference>
<evidence type="ECO:0000256" key="2">
    <source>
        <dbReference type="ARBA" id="ARBA00022630"/>
    </source>
</evidence>
<dbReference type="PROSITE" id="PS51349">
    <property type="entry name" value="FMN_HYDROXY_ACID_DH_2"/>
    <property type="match status" value="1"/>
</dbReference>
<dbReference type="Gene3D" id="3.20.20.70">
    <property type="entry name" value="Aldolase class I"/>
    <property type="match status" value="1"/>
</dbReference>
<dbReference type="Pfam" id="PF01070">
    <property type="entry name" value="FMN_dh"/>
    <property type="match status" value="1"/>
</dbReference>
<evidence type="ECO:0000256" key="3">
    <source>
        <dbReference type="ARBA" id="ARBA00022643"/>
    </source>
</evidence>
<sequence>MGPITSVFDLETMARKRLPAVIFDYVHGGAGMELTLQRNEDDLCALALRQHDMRDVSHRTMAVKMVGEPAEIPLAIGPTGLAGLTWANGEVEAARAAEQFGVPFCLSTMSICSIEDVAEATSRPFWFQLYLMKDRKVNENLIHRAHAAGCSALILTLDLHVQGKRWADAKNGLSVPPRLTLHNTMDILSHPRWLVGMARSRRRTFGNLQGEVQQAKHLSALTQWIESQFDPSFDLETVKWVRKTWDRKLILKGIMHVDDARLAVDAGADAIIVSNHGGRQLDGAPSSISVLPEIADVVRDRIEVFFDGGIRTGGDIVKALGCGAHACLSGRAWLYGLAAHGREGVLCALRLLREELSDTMALTGLSNLQDMDPDLVAMRPEHIRPVWQRNGNKRPNMAH</sequence>
<keyword evidence="2" id="KW-0285">Flavoprotein</keyword>
<evidence type="ECO:0000256" key="5">
    <source>
        <dbReference type="ARBA" id="ARBA00024042"/>
    </source>
</evidence>
<comment type="similarity">
    <text evidence="5">Belongs to the FMN-dependent alpha-hydroxy acid dehydrogenase family.</text>
</comment>
<accession>A0ABT2BIN9</accession>